<evidence type="ECO:0000313" key="2">
    <source>
        <dbReference type="EMBL" id="RCK62049.1"/>
    </source>
</evidence>
<evidence type="ECO:0000259" key="1">
    <source>
        <dbReference type="Pfam" id="PF03551"/>
    </source>
</evidence>
<sequence>MDDVEPLWPLPWVRAAMGTAVLACLEHEELHGYAIAERLAARGFGRPKGGSLYPLLGALEESGAVEASWVQGEKGPGRRSYVITRLGRSRLADERESWADLAAALHTTDPEEARE</sequence>
<dbReference type="Gene3D" id="1.10.10.10">
    <property type="entry name" value="Winged helix-like DNA-binding domain superfamily/Winged helix DNA-binding domain"/>
    <property type="match status" value="1"/>
</dbReference>
<comment type="caution">
    <text evidence="2">The sequence shown here is derived from an EMBL/GenBank/DDBJ whole genome shotgun (WGS) entry which is preliminary data.</text>
</comment>
<dbReference type="InterPro" id="IPR005149">
    <property type="entry name" value="Tscrpt_reg_PadR_N"/>
</dbReference>
<protein>
    <submittedName>
        <fullName evidence="2">PadR family transcriptional regulator</fullName>
    </submittedName>
</protein>
<dbReference type="AlphaFoldDB" id="A0A367Y8U3"/>
<keyword evidence="3" id="KW-1185">Reference proteome</keyword>
<feature type="domain" description="Transcription regulator PadR N-terminal" evidence="1">
    <location>
        <begin position="21"/>
        <end position="92"/>
    </location>
</feature>
<accession>A0A367Y8U3</accession>
<dbReference type="PANTHER" id="PTHR33169:SF14">
    <property type="entry name" value="TRANSCRIPTIONAL REGULATOR RV3488"/>
    <property type="match status" value="1"/>
</dbReference>
<dbReference type="InterPro" id="IPR036390">
    <property type="entry name" value="WH_DNA-bd_sf"/>
</dbReference>
<evidence type="ECO:0000313" key="3">
    <source>
        <dbReference type="Proteomes" id="UP000253508"/>
    </source>
</evidence>
<dbReference type="RefSeq" id="WP_114117150.1">
    <property type="nucleotide sequence ID" value="NZ_BMHU01000004.1"/>
</dbReference>
<organism evidence="2 3">
    <name type="scientific">Microbacterium sorbitolivorans</name>
    <dbReference type="NCBI Taxonomy" id="1867410"/>
    <lineage>
        <taxon>Bacteria</taxon>
        <taxon>Bacillati</taxon>
        <taxon>Actinomycetota</taxon>
        <taxon>Actinomycetes</taxon>
        <taxon>Micrococcales</taxon>
        <taxon>Microbacteriaceae</taxon>
        <taxon>Microbacterium</taxon>
    </lineage>
</organism>
<dbReference type="Proteomes" id="UP000253508">
    <property type="component" value="Unassembled WGS sequence"/>
</dbReference>
<dbReference type="Pfam" id="PF03551">
    <property type="entry name" value="PadR"/>
    <property type="match status" value="1"/>
</dbReference>
<dbReference type="SUPFAM" id="SSF46785">
    <property type="entry name" value="Winged helix' DNA-binding domain"/>
    <property type="match status" value="1"/>
</dbReference>
<dbReference type="InterPro" id="IPR036388">
    <property type="entry name" value="WH-like_DNA-bd_sf"/>
</dbReference>
<gene>
    <name evidence="2" type="ORF">DTO57_05465</name>
</gene>
<proteinExistence type="predicted"/>
<dbReference type="InterPro" id="IPR052509">
    <property type="entry name" value="Metal_resp_DNA-bind_regulator"/>
</dbReference>
<dbReference type="OrthoDB" id="122286at2"/>
<dbReference type="PANTHER" id="PTHR33169">
    <property type="entry name" value="PADR-FAMILY TRANSCRIPTIONAL REGULATOR"/>
    <property type="match status" value="1"/>
</dbReference>
<reference evidence="2 3" key="1">
    <citation type="submission" date="2018-07" db="EMBL/GenBank/DDBJ databases">
        <title>Microbacterium endoborsara sp. nov., a novel actinobacterium isolated from Borszczowia aralocaspica.</title>
        <authorList>
            <person name="An D."/>
        </authorList>
    </citation>
    <scope>NUCLEOTIDE SEQUENCE [LARGE SCALE GENOMIC DNA]</scope>
    <source>
        <strain evidence="2 3">C1.15228</strain>
    </source>
</reference>
<dbReference type="EMBL" id="QORO01000001">
    <property type="protein sequence ID" value="RCK62049.1"/>
    <property type="molecule type" value="Genomic_DNA"/>
</dbReference>
<name>A0A367Y8U3_9MICO</name>